<feature type="domain" description="DUF3592" evidence="1">
    <location>
        <begin position="76"/>
        <end position="138"/>
    </location>
</feature>
<dbReference type="HOGENOM" id="CLU_137316_0_0_0"/>
<gene>
    <name evidence="2" type="ordered locus">AciPR4_0142</name>
</gene>
<dbReference type="InterPro" id="IPR021994">
    <property type="entry name" value="DUF3592"/>
</dbReference>
<keyword evidence="3" id="KW-1185">Reference proteome</keyword>
<protein>
    <recommendedName>
        <fullName evidence="1">DUF3592 domain-containing protein</fullName>
    </recommendedName>
</protein>
<dbReference type="OrthoDB" id="121256at2"/>
<organism evidence="2 3">
    <name type="scientific">Terriglobus saanensis (strain ATCC BAA-1853 / DSM 23119 / SP1PR4)</name>
    <dbReference type="NCBI Taxonomy" id="401053"/>
    <lineage>
        <taxon>Bacteria</taxon>
        <taxon>Pseudomonadati</taxon>
        <taxon>Acidobacteriota</taxon>
        <taxon>Terriglobia</taxon>
        <taxon>Terriglobales</taxon>
        <taxon>Acidobacteriaceae</taxon>
        <taxon>Terriglobus</taxon>
    </lineage>
</organism>
<evidence type="ECO:0000259" key="1">
    <source>
        <dbReference type="Pfam" id="PF12158"/>
    </source>
</evidence>
<dbReference type="EMBL" id="CP002467">
    <property type="protein sequence ID" value="ADV80983.1"/>
    <property type="molecule type" value="Genomic_DNA"/>
</dbReference>
<dbReference type="Proteomes" id="UP000006844">
    <property type="component" value="Chromosome"/>
</dbReference>
<evidence type="ECO:0000313" key="3">
    <source>
        <dbReference type="Proteomes" id="UP000006844"/>
    </source>
</evidence>
<evidence type="ECO:0000313" key="2">
    <source>
        <dbReference type="EMBL" id="ADV80983.1"/>
    </source>
</evidence>
<dbReference type="Pfam" id="PF12158">
    <property type="entry name" value="DUF3592"/>
    <property type="match status" value="1"/>
</dbReference>
<name>E8UZ38_TERSS</name>
<dbReference type="AlphaFoldDB" id="E8UZ38"/>
<dbReference type="STRING" id="401053.AciPR4_0142"/>
<proteinExistence type="predicted"/>
<dbReference type="eggNOG" id="ENOG5033FNU">
    <property type="taxonomic scope" value="Bacteria"/>
</dbReference>
<sequence>MMQPRMHLHFTSWRENLHLGWRVLAQHRVEAGVVAGVAVLLLCGSLYLHFRKKPSPEEIERRRCLRLVQVGRLVDGTIVETGEHPEGVVMFTYRVAGVQYTCAQDLSTVPNTAGNFRVDLPVQVRYDPRNPFNSIVAAETWSGLRLT</sequence>
<dbReference type="RefSeq" id="WP_013566716.1">
    <property type="nucleotide sequence ID" value="NC_014963.1"/>
</dbReference>
<dbReference type="KEGG" id="tsa:AciPR4_0142"/>
<reference evidence="2 3" key="1">
    <citation type="journal article" date="2012" name="Stand. Genomic Sci.">
        <title>Complete genome sequence of Terriglobus saanensis type strain SP1PR4(T), an Acidobacteria from tundra soil.</title>
        <authorList>
            <person name="Rawat S.R."/>
            <person name="Mannisto M.K."/>
            <person name="Starovoytov V."/>
            <person name="Goodwin L."/>
            <person name="Nolan M."/>
            <person name="Hauser L."/>
            <person name="Land M."/>
            <person name="Davenport K.W."/>
            <person name="Woyke T."/>
            <person name="Haggblom M.M."/>
        </authorList>
    </citation>
    <scope>NUCLEOTIDE SEQUENCE</scope>
    <source>
        <strain evidence="3">ATCC BAA-1853 / DSM 23119 / SP1PR4</strain>
    </source>
</reference>
<accession>E8UZ38</accession>